<dbReference type="EMBL" id="UAWN01000006">
    <property type="protein sequence ID" value="SQC12526.1"/>
    <property type="molecule type" value="Genomic_DNA"/>
</dbReference>
<dbReference type="InterPro" id="IPR006076">
    <property type="entry name" value="FAD-dep_OxRdtase"/>
</dbReference>
<evidence type="ECO:0000313" key="4">
    <source>
        <dbReference type="EMBL" id="SQC12526.1"/>
    </source>
</evidence>
<feature type="domain" description="FAD dependent oxidoreductase" evidence="3">
    <location>
        <begin position="4"/>
        <end position="41"/>
    </location>
</feature>
<dbReference type="InterPro" id="IPR036188">
    <property type="entry name" value="FAD/NAD-bd_sf"/>
</dbReference>
<evidence type="ECO:0000313" key="5">
    <source>
        <dbReference type="Proteomes" id="UP000251088"/>
    </source>
</evidence>
<dbReference type="AlphaFoldDB" id="A0A2X3CLC1"/>
<dbReference type="PRINTS" id="PR00419">
    <property type="entry name" value="ADXRDTASE"/>
</dbReference>
<evidence type="ECO:0000256" key="1">
    <source>
        <dbReference type="ARBA" id="ARBA00023002"/>
    </source>
</evidence>
<evidence type="ECO:0000256" key="2">
    <source>
        <dbReference type="SAM" id="MobiDB-lite"/>
    </source>
</evidence>
<reference evidence="4 5" key="1">
    <citation type="submission" date="2018-06" db="EMBL/GenBank/DDBJ databases">
        <authorList>
            <consortium name="Pathogen Informatics"/>
            <person name="Doyle S."/>
        </authorList>
    </citation>
    <scope>NUCLEOTIDE SEQUENCE [LARGE SCALE GENOMIC DNA]</scope>
    <source>
        <strain evidence="4 5">NCTC9128</strain>
    </source>
</reference>
<feature type="compositionally biased region" description="Basic residues" evidence="2">
    <location>
        <begin position="52"/>
        <end position="61"/>
    </location>
</feature>
<evidence type="ECO:0000259" key="3">
    <source>
        <dbReference type="Pfam" id="PF01266"/>
    </source>
</evidence>
<keyword evidence="1" id="KW-0560">Oxidoreductase</keyword>
<dbReference type="Proteomes" id="UP000251088">
    <property type="component" value="Unassembled WGS sequence"/>
</dbReference>
<name>A0A2X3CLC1_KLEPN</name>
<accession>A0A2X3CLC1</accession>
<sequence length="76" mass="8652">MNKRIVIIGGGVVGLATAWELIKRGHQVQLLERNAEPGSAQFRQRRTIKLPLRRPPCRQRRSSAGNENGWAKPIRR</sequence>
<dbReference type="Pfam" id="PF01266">
    <property type="entry name" value="DAO"/>
    <property type="match status" value="1"/>
</dbReference>
<feature type="region of interest" description="Disordered" evidence="2">
    <location>
        <begin position="52"/>
        <end position="76"/>
    </location>
</feature>
<protein>
    <submittedName>
        <fullName evidence="4">D-amino acid dehydrogenase small subunit</fullName>
    </submittedName>
</protein>
<gene>
    <name evidence="4" type="ORF">NCTC9128_01764</name>
</gene>
<proteinExistence type="predicted"/>
<organism evidence="4 5">
    <name type="scientific">Klebsiella pneumoniae</name>
    <dbReference type="NCBI Taxonomy" id="573"/>
    <lineage>
        <taxon>Bacteria</taxon>
        <taxon>Pseudomonadati</taxon>
        <taxon>Pseudomonadota</taxon>
        <taxon>Gammaproteobacteria</taxon>
        <taxon>Enterobacterales</taxon>
        <taxon>Enterobacteriaceae</taxon>
        <taxon>Klebsiella/Raoultella group</taxon>
        <taxon>Klebsiella</taxon>
        <taxon>Klebsiella pneumoniae complex</taxon>
    </lineage>
</organism>
<dbReference type="SUPFAM" id="SSF51971">
    <property type="entry name" value="Nucleotide-binding domain"/>
    <property type="match status" value="1"/>
</dbReference>
<dbReference type="GO" id="GO:0016491">
    <property type="term" value="F:oxidoreductase activity"/>
    <property type="evidence" value="ECO:0007669"/>
    <property type="project" value="UniProtKB-KW"/>
</dbReference>
<dbReference type="Gene3D" id="3.50.50.60">
    <property type="entry name" value="FAD/NAD(P)-binding domain"/>
    <property type="match status" value="1"/>
</dbReference>